<dbReference type="Pfam" id="PF00561">
    <property type="entry name" value="Abhydrolase_1"/>
    <property type="match status" value="1"/>
</dbReference>
<dbReference type="Gene3D" id="3.30.70.100">
    <property type="match status" value="1"/>
</dbReference>
<comment type="similarity">
    <text evidence="1">Belongs to the AB hydrolase superfamily.</text>
</comment>
<dbReference type="InterPro" id="IPR000073">
    <property type="entry name" value="AB_hydrolase_1"/>
</dbReference>
<dbReference type="AlphaFoldDB" id="A0A1X7RJ60"/>
<dbReference type="Gene3D" id="3.40.50.1820">
    <property type="entry name" value="alpha/beta hydrolase"/>
    <property type="match status" value="1"/>
</dbReference>
<dbReference type="InterPro" id="IPR029058">
    <property type="entry name" value="AB_hydrolase_fold"/>
</dbReference>
<dbReference type="SUPFAM" id="SSF53474">
    <property type="entry name" value="alpha/beta-Hydrolases"/>
    <property type="match status" value="1"/>
</dbReference>
<dbReference type="Proteomes" id="UP000215127">
    <property type="component" value="Chromosome 1"/>
</dbReference>
<name>A0A1X7RJ60_ZYMT9</name>
<dbReference type="SUPFAM" id="SSF54909">
    <property type="entry name" value="Dimeric alpha+beta barrel"/>
    <property type="match status" value="1"/>
</dbReference>
<evidence type="ECO:0000259" key="2">
    <source>
        <dbReference type="Pfam" id="PF00561"/>
    </source>
</evidence>
<accession>A0A1X7RJ60</accession>
<feature type="domain" description="AB hydrolase-1" evidence="2">
    <location>
        <begin position="263"/>
        <end position="370"/>
    </location>
</feature>
<dbReference type="EMBL" id="LT853692">
    <property type="protein sequence ID" value="SMQ47037.1"/>
    <property type="molecule type" value="Genomic_DNA"/>
</dbReference>
<organism evidence="3 4">
    <name type="scientific">Zymoseptoria tritici (strain ST99CH_3D7)</name>
    <dbReference type="NCBI Taxonomy" id="1276538"/>
    <lineage>
        <taxon>Eukaryota</taxon>
        <taxon>Fungi</taxon>
        <taxon>Dikarya</taxon>
        <taxon>Ascomycota</taxon>
        <taxon>Pezizomycotina</taxon>
        <taxon>Dothideomycetes</taxon>
        <taxon>Dothideomycetidae</taxon>
        <taxon>Mycosphaerellales</taxon>
        <taxon>Mycosphaerellaceae</taxon>
        <taxon>Zymoseptoria</taxon>
    </lineage>
</organism>
<gene>
    <name evidence="3" type="ORF">ZT3D7_G2184</name>
</gene>
<proteinExistence type="inferred from homology"/>
<evidence type="ECO:0000313" key="3">
    <source>
        <dbReference type="EMBL" id="SMQ47037.1"/>
    </source>
</evidence>
<dbReference type="PANTHER" id="PTHR43039">
    <property type="entry name" value="ESTERASE-RELATED"/>
    <property type="match status" value="1"/>
</dbReference>
<sequence>MSPHLSGPGYLAVTIQPSPSTHLEAFHEWYNTEHGPLRLRLPFITSGDRYHAADSLQPEWSAVYDVTDLAHLSSRIYTRLREERSKREREVMGTFEVLDRRIYSLFSARSKGDGEKEGKGDFEGPAPATVSVSMRVKEGEDLEEFDRWYESEHIDLVSKVPGWLRTRRFRLVVGGLQGMPAEGEVECLAVHDFSHLDAIDGPEMKAAMSTAWREKVMAKVHSKELRKWSHHLTFDALEEPPSSVITTDGAVLKFQLEGNPTDPVIVCVNSILTNLHIWDSVTAHLTTTGVNGKTYSVLRYNPRGYAPLPSRSNPATFDLLADDLEYLLSRLNLPKVHAVLGVSMGGVTAINLAIRYPSMLGKFIACDCNLSSSTANSAAWKERVELAKTKGMAELAKVTVERWFTPANHGSEEFKKVLAMAEGADFEGFRGNSLALSDYDLKGKVGEITVPGLLVVGEGDGKLPEAMGRFGIEGARMEVVKGAGHLPMLENLEGFMEALGGFL</sequence>
<dbReference type="InterPro" id="IPR011008">
    <property type="entry name" value="Dimeric_a/b-barrel"/>
</dbReference>
<dbReference type="STRING" id="1276538.A0A1X7RJ60"/>
<evidence type="ECO:0000313" key="4">
    <source>
        <dbReference type="Proteomes" id="UP000215127"/>
    </source>
</evidence>
<protein>
    <recommendedName>
        <fullName evidence="2">AB hydrolase-1 domain-containing protein</fullName>
    </recommendedName>
</protein>
<reference evidence="3 4" key="1">
    <citation type="submission" date="2016-06" db="EMBL/GenBank/DDBJ databases">
        <authorList>
            <person name="Kjaerup R.B."/>
            <person name="Dalgaard T.S."/>
            <person name="Juul-Madsen H.R."/>
        </authorList>
    </citation>
    <scope>NUCLEOTIDE SEQUENCE [LARGE SCALE GENOMIC DNA]</scope>
</reference>
<keyword evidence="4" id="KW-1185">Reference proteome</keyword>
<evidence type="ECO:0000256" key="1">
    <source>
        <dbReference type="ARBA" id="ARBA00008645"/>
    </source>
</evidence>